<dbReference type="Proteomes" id="UP001153678">
    <property type="component" value="Unassembled WGS sequence"/>
</dbReference>
<dbReference type="EMBL" id="CAMKVN010002514">
    <property type="protein sequence ID" value="CAI2181413.1"/>
    <property type="molecule type" value="Genomic_DNA"/>
</dbReference>
<protein>
    <submittedName>
        <fullName evidence="1">588_t:CDS:1</fullName>
    </submittedName>
</protein>
<organism evidence="1 2">
    <name type="scientific">Funneliformis geosporum</name>
    <dbReference type="NCBI Taxonomy" id="1117311"/>
    <lineage>
        <taxon>Eukaryota</taxon>
        <taxon>Fungi</taxon>
        <taxon>Fungi incertae sedis</taxon>
        <taxon>Mucoromycota</taxon>
        <taxon>Glomeromycotina</taxon>
        <taxon>Glomeromycetes</taxon>
        <taxon>Glomerales</taxon>
        <taxon>Glomeraceae</taxon>
        <taxon>Funneliformis</taxon>
    </lineage>
</organism>
<name>A0A9W4STX1_9GLOM</name>
<gene>
    <name evidence="1" type="ORF">FWILDA_LOCUS10073</name>
</gene>
<reference evidence="1" key="1">
    <citation type="submission" date="2022-08" db="EMBL/GenBank/DDBJ databases">
        <authorList>
            <person name="Kallberg Y."/>
            <person name="Tangrot J."/>
            <person name="Rosling A."/>
        </authorList>
    </citation>
    <scope>NUCLEOTIDE SEQUENCE</scope>
    <source>
        <strain evidence="1">Wild A</strain>
    </source>
</reference>
<comment type="caution">
    <text evidence="1">The sequence shown here is derived from an EMBL/GenBank/DDBJ whole genome shotgun (WGS) entry which is preliminary data.</text>
</comment>
<evidence type="ECO:0000313" key="1">
    <source>
        <dbReference type="EMBL" id="CAI2181413.1"/>
    </source>
</evidence>
<evidence type="ECO:0000313" key="2">
    <source>
        <dbReference type="Proteomes" id="UP001153678"/>
    </source>
</evidence>
<keyword evidence="2" id="KW-1185">Reference proteome</keyword>
<accession>A0A9W4STX1</accession>
<dbReference type="AlphaFoldDB" id="A0A9W4STX1"/>
<sequence length="131" mass="14248">MASITQQTSNQTISPWAKHDDHDTHKLLHYANSRMEAELKLLRLRLLIPMSDFKGRINTPIFLEELSSNASSSSSLSTFPAVTGSAATNSMVKRYADTIATGNGASNIAITHQPNNVTINAISSPVENIRP</sequence>
<proteinExistence type="predicted"/>